<sequence>MKLQVEFISVLGMLILILVVIFYAYGSNLSYITVPEDVMKVQKSVEQMIEGIMRDSANHILFDMENHGGYISTREMPGYTRFAGMSVPYWQVCENDISPSLQKIKERFENALEMRVKERINDMDFSGKNVTFDLSRLNSRVNILNEKLVVELFLPTKVEGYDIKQPYTVEIPTKFGEIVNFAKDLSAELAKKRHFETFTIYSVYFSPDLEDGHPVLPTIGVITDRGVLYRSPEVLSEGLDNAIRYVIANTKWWSEMSVREDVPKTFSIPSVNGKKYMDLNIRLFLSDGFKAQIVNPVLFENTDMIVDWIFFVFPESLYFYHNAYEFHYPIVIRVDDPYTGYAFNFASFVYVTVDDDNTMAPGSCGVQTVSQEIVSSGCENLGCSAKIKVVEKSESSGEIKPLENAEVIYGGCFVGVTDSNGVVEGPVKCGVNELIIFYNTTHEIYKKTIESDRLSGTYILHKIPEIVMRFKKVIIEPEGCYGLWRMFPSSLYTKCVIEDVPSGDYAIIRFKAGGDEYPVVSLNENSISWNCINT</sequence>
<feature type="transmembrane region" description="Helical" evidence="1">
    <location>
        <begin position="7"/>
        <end position="26"/>
    </location>
</feature>
<feature type="non-terminal residue" evidence="2">
    <location>
        <position position="534"/>
    </location>
</feature>
<dbReference type="Proteomes" id="UP000280417">
    <property type="component" value="Unassembled WGS sequence"/>
</dbReference>
<name>A0A662D807_UNCAE</name>
<dbReference type="AlphaFoldDB" id="A0A662D807"/>
<accession>A0A662D807</accession>
<evidence type="ECO:0000313" key="2">
    <source>
        <dbReference type="EMBL" id="RLE11018.1"/>
    </source>
</evidence>
<evidence type="ECO:0000313" key="3">
    <source>
        <dbReference type="Proteomes" id="UP000280417"/>
    </source>
</evidence>
<gene>
    <name evidence="2" type="ORF">DRJ04_08820</name>
</gene>
<organism evidence="2 3">
    <name type="scientific">Aerophobetes bacterium</name>
    <dbReference type="NCBI Taxonomy" id="2030807"/>
    <lineage>
        <taxon>Bacteria</taxon>
        <taxon>Candidatus Aerophobota</taxon>
    </lineage>
</organism>
<comment type="caution">
    <text evidence="2">The sequence shown here is derived from an EMBL/GenBank/DDBJ whole genome shotgun (WGS) entry which is preliminary data.</text>
</comment>
<keyword evidence="1" id="KW-0472">Membrane</keyword>
<keyword evidence="1" id="KW-1133">Transmembrane helix</keyword>
<reference evidence="2 3" key="1">
    <citation type="submission" date="2018-06" db="EMBL/GenBank/DDBJ databases">
        <title>Extensive metabolic versatility and redundancy in microbially diverse, dynamic hydrothermal sediments.</title>
        <authorList>
            <person name="Dombrowski N."/>
            <person name="Teske A."/>
            <person name="Baker B.J."/>
        </authorList>
    </citation>
    <scope>NUCLEOTIDE SEQUENCE [LARGE SCALE GENOMIC DNA]</scope>
    <source>
        <strain evidence="2">B3_G15</strain>
    </source>
</reference>
<protein>
    <submittedName>
        <fullName evidence="2">Uncharacterized protein</fullName>
    </submittedName>
</protein>
<dbReference type="EMBL" id="QMQA01000297">
    <property type="protein sequence ID" value="RLE11018.1"/>
    <property type="molecule type" value="Genomic_DNA"/>
</dbReference>
<proteinExistence type="predicted"/>
<keyword evidence="1" id="KW-0812">Transmembrane</keyword>
<evidence type="ECO:0000256" key="1">
    <source>
        <dbReference type="SAM" id="Phobius"/>
    </source>
</evidence>